<evidence type="ECO:0000313" key="2">
    <source>
        <dbReference type="EMBL" id="KAB1217381.1"/>
    </source>
</evidence>
<dbReference type="AlphaFoldDB" id="A0A6A1VWR2"/>
<evidence type="ECO:0000259" key="1">
    <source>
        <dbReference type="Pfam" id="PF17808"/>
    </source>
</evidence>
<dbReference type="Proteomes" id="UP000516437">
    <property type="component" value="Chromosome 4"/>
</dbReference>
<accession>A0A6A1VWR2</accession>
<dbReference type="Pfam" id="PF17808">
    <property type="entry name" value="fn3_PAP"/>
    <property type="match status" value="1"/>
</dbReference>
<gene>
    <name evidence="2" type="ORF">CJ030_MR4G020940</name>
</gene>
<dbReference type="OrthoDB" id="1729366at2759"/>
<proteinExistence type="predicted"/>
<dbReference type="EMBL" id="RXIC02000022">
    <property type="protein sequence ID" value="KAB1217381.1"/>
    <property type="molecule type" value="Genomic_DNA"/>
</dbReference>
<dbReference type="GO" id="GO:0046872">
    <property type="term" value="F:metal ion binding"/>
    <property type="evidence" value="ECO:0007669"/>
    <property type="project" value="InterPro"/>
</dbReference>
<organism evidence="2 3">
    <name type="scientific">Morella rubra</name>
    <name type="common">Chinese bayberry</name>
    <dbReference type="NCBI Taxonomy" id="262757"/>
    <lineage>
        <taxon>Eukaryota</taxon>
        <taxon>Viridiplantae</taxon>
        <taxon>Streptophyta</taxon>
        <taxon>Embryophyta</taxon>
        <taxon>Tracheophyta</taxon>
        <taxon>Spermatophyta</taxon>
        <taxon>Magnoliopsida</taxon>
        <taxon>eudicotyledons</taxon>
        <taxon>Gunneridae</taxon>
        <taxon>Pentapetalae</taxon>
        <taxon>rosids</taxon>
        <taxon>fabids</taxon>
        <taxon>Fagales</taxon>
        <taxon>Myricaceae</taxon>
        <taxon>Morella</taxon>
    </lineage>
</organism>
<protein>
    <submittedName>
        <fullName evidence="2">Putative inactive purple acid phosphatase 1</fullName>
    </submittedName>
</protein>
<dbReference type="InterPro" id="IPR040974">
    <property type="entry name" value="Fn3_PAP"/>
</dbReference>
<feature type="domain" description="Purple acid phosphatase Fn3-like" evidence="1">
    <location>
        <begin position="91"/>
        <end position="157"/>
    </location>
</feature>
<dbReference type="GO" id="GO:0003993">
    <property type="term" value="F:acid phosphatase activity"/>
    <property type="evidence" value="ECO:0007669"/>
    <property type="project" value="InterPro"/>
</dbReference>
<sequence length="253" mass="28100">MTWRRVTKFLQALMAHGLLFSFTLLLALKLQNIVPYSWCLSGSGCEVVFIAIGSVLVAETPGTIYPVYGSSTCLPDNEEEGPCPYPPACYNQVPYICTTPIKFKYANFSNSKYTKTGKAVLKFQLINQRADFSFAVFSGSLLNPKLISVSNFISFANPKAPLYPRLAQGKSWNEMTVTWTCGYALTEAVPFVEWGLKGETQIQSPAGTWTVDRNSMCGILTGWAITYLMVHTSGAKRFPSNHHHILARTHYNA</sequence>
<dbReference type="InterPro" id="IPR008963">
    <property type="entry name" value="Purple_acid_Pase-like_N"/>
</dbReference>
<reference evidence="2 3" key="1">
    <citation type="journal article" date="2019" name="Plant Biotechnol. J.">
        <title>The red bayberry genome and genetic basis of sex determination.</title>
        <authorList>
            <person name="Jia H.M."/>
            <person name="Jia H.J."/>
            <person name="Cai Q.L."/>
            <person name="Wang Y."/>
            <person name="Zhao H.B."/>
            <person name="Yang W.F."/>
            <person name="Wang G.Y."/>
            <person name="Li Y.H."/>
            <person name="Zhan D.L."/>
            <person name="Shen Y.T."/>
            <person name="Niu Q.F."/>
            <person name="Chang L."/>
            <person name="Qiu J."/>
            <person name="Zhao L."/>
            <person name="Xie H.B."/>
            <person name="Fu W.Y."/>
            <person name="Jin J."/>
            <person name="Li X.W."/>
            <person name="Jiao Y."/>
            <person name="Zhou C.C."/>
            <person name="Tu T."/>
            <person name="Chai C.Y."/>
            <person name="Gao J.L."/>
            <person name="Fan L.J."/>
            <person name="van de Weg E."/>
            <person name="Wang J.Y."/>
            <person name="Gao Z.S."/>
        </authorList>
    </citation>
    <scope>NUCLEOTIDE SEQUENCE [LARGE SCALE GENOMIC DNA]</scope>
    <source>
        <tissue evidence="2">Leaves</tissue>
    </source>
</reference>
<keyword evidence="3" id="KW-1185">Reference proteome</keyword>
<comment type="caution">
    <text evidence="2">The sequence shown here is derived from an EMBL/GenBank/DDBJ whole genome shotgun (WGS) entry which is preliminary data.</text>
</comment>
<dbReference type="SUPFAM" id="SSF49363">
    <property type="entry name" value="Purple acid phosphatase, N-terminal domain"/>
    <property type="match status" value="1"/>
</dbReference>
<evidence type="ECO:0000313" key="3">
    <source>
        <dbReference type="Proteomes" id="UP000516437"/>
    </source>
</evidence>
<dbReference type="PANTHER" id="PTHR45778:SF6">
    <property type="entry name" value="INACTIVE PURPLE ACID PHOSPHATASE 24-RELATED"/>
    <property type="match status" value="1"/>
</dbReference>
<dbReference type="PANTHER" id="PTHR45778">
    <property type="entry name" value="PURPLE ACID PHOSPHATASE-RELATED"/>
    <property type="match status" value="1"/>
</dbReference>
<name>A0A6A1VWR2_9ROSI</name>